<evidence type="ECO:0000313" key="2">
    <source>
        <dbReference type="EMBL" id="ACV64696.1"/>
    </source>
</evidence>
<sequence length="68" mass="7589">MANKVTSGQVYRNLKEFYEKNGYSPSVRELAGILGTSSGSVHRHMKTLKSIGWISAEPNKARSLKLHK</sequence>
<dbReference type="InterPro" id="IPR006199">
    <property type="entry name" value="LexA_DNA-bd_dom"/>
</dbReference>
<dbReference type="KEGG" id="dae:Dtox_4009"/>
<dbReference type="Pfam" id="PF01726">
    <property type="entry name" value="LexA_DNA_bind"/>
    <property type="match status" value="1"/>
</dbReference>
<proteinExistence type="predicted"/>
<dbReference type="STRING" id="485916.Dtox_4009"/>
<protein>
    <submittedName>
        <fullName evidence="2">Transcriptional repressor, LexA family</fullName>
    </submittedName>
</protein>
<dbReference type="HOGENOM" id="CLU_066192_57_1_9"/>
<dbReference type="AlphaFoldDB" id="C8VY67"/>
<dbReference type="GO" id="GO:0004252">
    <property type="term" value="F:serine-type endopeptidase activity"/>
    <property type="evidence" value="ECO:0007669"/>
    <property type="project" value="InterPro"/>
</dbReference>
<evidence type="ECO:0000259" key="1">
    <source>
        <dbReference type="Pfam" id="PF01726"/>
    </source>
</evidence>
<accession>C8VY67</accession>
<feature type="domain" description="LexA repressor DNA-binding" evidence="1">
    <location>
        <begin position="10"/>
        <end position="62"/>
    </location>
</feature>
<dbReference type="Gene3D" id="1.10.10.10">
    <property type="entry name" value="Winged helix-like DNA-binding domain superfamily/Winged helix DNA-binding domain"/>
    <property type="match status" value="1"/>
</dbReference>
<evidence type="ECO:0000313" key="3">
    <source>
        <dbReference type="Proteomes" id="UP000002217"/>
    </source>
</evidence>
<name>C8VY67_DESAS</name>
<organism evidence="2 3">
    <name type="scientific">Desulfofarcimen acetoxidans (strain ATCC 49208 / DSM 771 / KCTC 5769 / VKM B-1644 / 5575)</name>
    <name type="common">Desulfotomaculum acetoxidans</name>
    <dbReference type="NCBI Taxonomy" id="485916"/>
    <lineage>
        <taxon>Bacteria</taxon>
        <taxon>Bacillati</taxon>
        <taxon>Bacillota</taxon>
        <taxon>Clostridia</taxon>
        <taxon>Eubacteriales</taxon>
        <taxon>Peptococcaceae</taxon>
        <taxon>Desulfofarcimen</taxon>
    </lineage>
</organism>
<dbReference type="Proteomes" id="UP000002217">
    <property type="component" value="Chromosome"/>
</dbReference>
<gene>
    <name evidence="2" type="ordered locus">Dtox_4009</name>
</gene>
<dbReference type="RefSeq" id="WP_015759371.1">
    <property type="nucleotide sequence ID" value="NC_013216.1"/>
</dbReference>
<dbReference type="GO" id="GO:0006508">
    <property type="term" value="P:proteolysis"/>
    <property type="evidence" value="ECO:0007669"/>
    <property type="project" value="InterPro"/>
</dbReference>
<keyword evidence="3" id="KW-1185">Reference proteome</keyword>
<dbReference type="SUPFAM" id="SSF46785">
    <property type="entry name" value="Winged helix' DNA-binding domain"/>
    <property type="match status" value="1"/>
</dbReference>
<dbReference type="InterPro" id="IPR036388">
    <property type="entry name" value="WH-like_DNA-bd_sf"/>
</dbReference>
<dbReference type="EMBL" id="CP001720">
    <property type="protein sequence ID" value="ACV64696.1"/>
    <property type="molecule type" value="Genomic_DNA"/>
</dbReference>
<dbReference type="OrthoDB" id="1956263at2"/>
<dbReference type="InterPro" id="IPR036390">
    <property type="entry name" value="WH_DNA-bd_sf"/>
</dbReference>
<reference evidence="2 3" key="1">
    <citation type="journal article" date="2009" name="Stand. Genomic Sci.">
        <title>Complete genome sequence of Desulfotomaculum acetoxidans type strain (5575).</title>
        <authorList>
            <person name="Spring S."/>
            <person name="Lapidus A."/>
            <person name="Schroder M."/>
            <person name="Gleim D."/>
            <person name="Sims D."/>
            <person name="Meincke L."/>
            <person name="Glavina Del Rio T."/>
            <person name="Tice H."/>
            <person name="Copeland A."/>
            <person name="Cheng J.F."/>
            <person name="Lucas S."/>
            <person name="Chen F."/>
            <person name="Nolan M."/>
            <person name="Bruce D."/>
            <person name="Goodwin L."/>
            <person name="Pitluck S."/>
            <person name="Ivanova N."/>
            <person name="Mavromatis K."/>
            <person name="Mikhailova N."/>
            <person name="Pati A."/>
            <person name="Chen A."/>
            <person name="Palaniappan K."/>
            <person name="Land M."/>
            <person name="Hauser L."/>
            <person name="Chang Y.J."/>
            <person name="Jeffries C.D."/>
            <person name="Chain P."/>
            <person name="Saunders E."/>
            <person name="Brettin T."/>
            <person name="Detter J.C."/>
            <person name="Goker M."/>
            <person name="Bristow J."/>
            <person name="Eisen J.A."/>
            <person name="Markowitz V."/>
            <person name="Hugenholtz P."/>
            <person name="Kyrpides N.C."/>
            <person name="Klenk H.P."/>
            <person name="Han C."/>
        </authorList>
    </citation>
    <scope>NUCLEOTIDE SEQUENCE [LARGE SCALE GENOMIC DNA]</scope>
    <source>
        <strain evidence="3">ATCC 49208 / DSM 771 / VKM B-1644</strain>
    </source>
</reference>